<feature type="transmembrane region" description="Helical" evidence="3">
    <location>
        <begin position="96"/>
        <end position="114"/>
    </location>
</feature>
<feature type="transmembrane region" description="Helical" evidence="3">
    <location>
        <begin position="391"/>
        <end position="412"/>
    </location>
</feature>
<dbReference type="InterPro" id="IPR011701">
    <property type="entry name" value="MFS"/>
</dbReference>
<dbReference type="Gene3D" id="1.20.1250.20">
    <property type="entry name" value="MFS general substrate transporter like domains"/>
    <property type="match status" value="1"/>
</dbReference>
<feature type="transmembrane region" description="Helical" evidence="3">
    <location>
        <begin position="154"/>
        <end position="174"/>
    </location>
</feature>
<dbReference type="Proteomes" id="UP000770015">
    <property type="component" value="Unassembled WGS sequence"/>
</dbReference>
<feature type="transmembrane region" description="Helical" evidence="3">
    <location>
        <begin position="265"/>
        <end position="285"/>
    </location>
</feature>
<evidence type="ECO:0000313" key="6">
    <source>
        <dbReference type="Proteomes" id="UP000770015"/>
    </source>
</evidence>
<protein>
    <submittedName>
        <fullName evidence="5">Major facilitator superfamily domain-containing protein</fullName>
    </submittedName>
</protein>
<reference evidence="5" key="1">
    <citation type="journal article" date="2021" name="Nat. Commun.">
        <title>Genetic determinants of endophytism in the Arabidopsis root mycobiome.</title>
        <authorList>
            <person name="Mesny F."/>
            <person name="Miyauchi S."/>
            <person name="Thiergart T."/>
            <person name="Pickel B."/>
            <person name="Atanasova L."/>
            <person name="Karlsson M."/>
            <person name="Huettel B."/>
            <person name="Barry K.W."/>
            <person name="Haridas S."/>
            <person name="Chen C."/>
            <person name="Bauer D."/>
            <person name="Andreopoulos W."/>
            <person name="Pangilinan J."/>
            <person name="LaButti K."/>
            <person name="Riley R."/>
            <person name="Lipzen A."/>
            <person name="Clum A."/>
            <person name="Drula E."/>
            <person name="Henrissat B."/>
            <person name="Kohler A."/>
            <person name="Grigoriev I.V."/>
            <person name="Martin F.M."/>
            <person name="Hacquard S."/>
        </authorList>
    </citation>
    <scope>NUCLEOTIDE SEQUENCE</scope>
    <source>
        <strain evidence="5">MPI-SDFR-AT-0117</strain>
    </source>
</reference>
<dbReference type="AlphaFoldDB" id="A0A9P8VK97"/>
<dbReference type="Pfam" id="PF07690">
    <property type="entry name" value="MFS_1"/>
    <property type="match status" value="1"/>
</dbReference>
<feature type="transmembrane region" description="Helical" evidence="3">
    <location>
        <begin position="322"/>
        <end position="345"/>
    </location>
</feature>
<gene>
    <name evidence="5" type="ORF">F5X68DRAFT_128933</name>
</gene>
<feature type="domain" description="Major facilitator superfamily (MFS) profile" evidence="4">
    <location>
        <begin position="231"/>
        <end position="420"/>
    </location>
</feature>
<feature type="transmembrane region" description="Helical" evidence="3">
    <location>
        <begin position="232"/>
        <end position="253"/>
    </location>
</feature>
<evidence type="ECO:0000256" key="2">
    <source>
        <dbReference type="ARBA" id="ARBA00006727"/>
    </source>
</evidence>
<keyword evidence="3" id="KW-1133">Transmembrane helix</keyword>
<dbReference type="EMBL" id="JAGSXJ010000003">
    <property type="protein sequence ID" value="KAH6693897.1"/>
    <property type="molecule type" value="Genomic_DNA"/>
</dbReference>
<evidence type="ECO:0000256" key="3">
    <source>
        <dbReference type="SAM" id="Phobius"/>
    </source>
</evidence>
<evidence type="ECO:0000256" key="1">
    <source>
        <dbReference type="ARBA" id="ARBA00004141"/>
    </source>
</evidence>
<dbReference type="PANTHER" id="PTHR11360:SF281">
    <property type="entry name" value="ASPYRIDONES EFFLUX PROTEIN APDF-RELATED"/>
    <property type="match status" value="1"/>
</dbReference>
<dbReference type="PANTHER" id="PTHR11360">
    <property type="entry name" value="MONOCARBOXYLATE TRANSPORTER"/>
    <property type="match status" value="1"/>
</dbReference>
<comment type="caution">
    <text evidence="5">The sequence shown here is derived from an EMBL/GenBank/DDBJ whole genome shotgun (WGS) entry which is preliminary data.</text>
</comment>
<comment type="similarity">
    <text evidence="2">Belongs to the major facilitator superfamily. Monocarboxylate porter (TC 2.A.1.13) family.</text>
</comment>
<organism evidence="5 6">
    <name type="scientific">Plectosphaerella plurivora</name>
    <dbReference type="NCBI Taxonomy" id="936078"/>
    <lineage>
        <taxon>Eukaryota</taxon>
        <taxon>Fungi</taxon>
        <taxon>Dikarya</taxon>
        <taxon>Ascomycota</taxon>
        <taxon>Pezizomycotina</taxon>
        <taxon>Sordariomycetes</taxon>
        <taxon>Hypocreomycetidae</taxon>
        <taxon>Glomerellales</taxon>
        <taxon>Plectosphaerellaceae</taxon>
        <taxon>Plectosphaerella</taxon>
    </lineage>
</organism>
<comment type="subcellular location">
    <subcellularLocation>
        <location evidence="1">Membrane</location>
        <topology evidence="1">Multi-pass membrane protein</topology>
    </subcellularLocation>
</comment>
<feature type="transmembrane region" description="Helical" evidence="3">
    <location>
        <begin position="120"/>
        <end position="142"/>
    </location>
</feature>
<feature type="transmembrane region" description="Helical" evidence="3">
    <location>
        <begin position="63"/>
        <end position="84"/>
    </location>
</feature>
<dbReference type="InterPro" id="IPR050327">
    <property type="entry name" value="Proton-linked_MCT"/>
</dbReference>
<dbReference type="InterPro" id="IPR036259">
    <property type="entry name" value="MFS_trans_sf"/>
</dbReference>
<dbReference type="InterPro" id="IPR020846">
    <property type="entry name" value="MFS_dom"/>
</dbReference>
<dbReference type="GO" id="GO:0022857">
    <property type="term" value="F:transmembrane transporter activity"/>
    <property type="evidence" value="ECO:0007669"/>
    <property type="project" value="InterPro"/>
</dbReference>
<feature type="transmembrane region" description="Helical" evidence="3">
    <location>
        <begin position="186"/>
        <end position="206"/>
    </location>
</feature>
<sequence>MQGSADTEQATAQPPVKDGEHTLHAWLTLAGSFLVYFVTFGYINSYGFFHDHYALNELKDYPVSLIALIGSLQLGLMYIVGPIAGALFDAYGPTRLYIVATVGTVAASICASFAQPGRAWQYILSQGVLFGVTVAFGTYVAMPLVGQHFKRRRGLALGLLNGGSSAGGVCLPIMFSKLTPQIGLPWAIRVAALITLFCYGTAILISKPKLPPQPLKSSRELLDFNGFKDIRYSVLALASVVGNFGLYVPYYYLEPYLALHFPGSSMGTYLLPLLNASSFFGRVSGGFVADHVGPLNLLYPMTITSGLLCLTLWLFANSVAMVITFNCLYGFSSGIFISVMPSIVAHISPPEKMGARLGAFSFWGAIGVFTGTPIGGAFIRHDTAQEYVHLIAYTGSCMAGAGVLLFVARIICDRDLRSKW</sequence>
<evidence type="ECO:0000313" key="5">
    <source>
        <dbReference type="EMBL" id="KAH6693897.1"/>
    </source>
</evidence>
<keyword evidence="6" id="KW-1185">Reference proteome</keyword>
<dbReference type="OrthoDB" id="6509908at2759"/>
<proteinExistence type="inferred from homology"/>
<evidence type="ECO:0000259" key="4">
    <source>
        <dbReference type="PROSITE" id="PS50850"/>
    </source>
</evidence>
<name>A0A9P8VK97_9PEZI</name>
<accession>A0A9P8VK97</accession>
<feature type="transmembrane region" description="Helical" evidence="3">
    <location>
        <begin position="23"/>
        <end position="43"/>
    </location>
</feature>
<keyword evidence="3" id="KW-0472">Membrane</keyword>
<feature type="transmembrane region" description="Helical" evidence="3">
    <location>
        <begin position="297"/>
        <end position="316"/>
    </location>
</feature>
<dbReference type="PROSITE" id="PS50850">
    <property type="entry name" value="MFS"/>
    <property type="match status" value="1"/>
</dbReference>
<keyword evidence="3" id="KW-0812">Transmembrane</keyword>
<feature type="transmembrane region" description="Helical" evidence="3">
    <location>
        <begin position="357"/>
        <end position="379"/>
    </location>
</feature>
<dbReference type="SUPFAM" id="SSF103473">
    <property type="entry name" value="MFS general substrate transporter"/>
    <property type="match status" value="1"/>
</dbReference>
<dbReference type="GO" id="GO:0016020">
    <property type="term" value="C:membrane"/>
    <property type="evidence" value="ECO:0007669"/>
    <property type="project" value="UniProtKB-SubCell"/>
</dbReference>